<organism evidence="1">
    <name type="scientific">marine sediment metagenome</name>
    <dbReference type="NCBI Taxonomy" id="412755"/>
    <lineage>
        <taxon>unclassified sequences</taxon>
        <taxon>metagenomes</taxon>
        <taxon>ecological metagenomes</taxon>
    </lineage>
</organism>
<reference evidence="1" key="1">
    <citation type="journal article" date="2015" name="Nature">
        <title>Complex archaea that bridge the gap between prokaryotes and eukaryotes.</title>
        <authorList>
            <person name="Spang A."/>
            <person name="Saw J.H."/>
            <person name="Jorgensen S.L."/>
            <person name="Zaremba-Niedzwiedzka K."/>
            <person name="Martijn J."/>
            <person name="Lind A.E."/>
            <person name="van Eijk R."/>
            <person name="Schleper C."/>
            <person name="Guy L."/>
            <person name="Ettema T.J."/>
        </authorList>
    </citation>
    <scope>NUCLEOTIDE SEQUENCE</scope>
</reference>
<protein>
    <submittedName>
        <fullName evidence="1">Uncharacterized protein</fullName>
    </submittedName>
</protein>
<comment type="caution">
    <text evidence="1">The sequence shown here is derived from an EMBL/GenBank/DDBJ whole genome shotgun (WGS) entry which is preliminary data.</text>
</comment>
<name>A0A0F9HD95_9ZZZZ</name>
<proteinExistence type="predicted"/>
<evidence type="ECO:0000313" key="1">
    <source>
        <dbReference type="EMBL" id="KKM13157.1"/>
    </source>
</evidence>
<gene>
    <name evidence="1" type="ORF">LCGC14_1719110</name>
</gene>
<sequence length="84" mass="10145">MGERHWLIMRKLQKMNKIPNWIMEVYRKILVHNYRAEHIRILTNNEGRWVITYPDLPLHIADKTTSSISLQKYIDGLQNDTRLD</sequence>
<accession>A0A0F9HD95</accession>
<dbReference type="AlphaFoldDB" id="A0A0F9HD95"/>
<dbReference type="EMBL" id="LAZR01015441">
    <property type="protein sequence ID" value="KKM13157.1"/>
    <property type="molecule type" value="Genomic_DNA"/>
</dbReference>